<name>A0A1M6JLA6_9BACT</name>
<proteinExistence type="predicted"/>
<dbReference type="EMBL" id="FQYN01000007">
    <property type="protein sequence ID" value="SHJ47422.1"/>
    <property type="molecule type" value="Genomic_DNA"/>
</dbReference>
<organism evidence="1 2">
    <name type="scientific">Hymenobacter daecheongensis DSM 21074</name>
    <dbReference type="NCBI Taxonomy" id="1121955"/>
    <lineage>
        <taxon>Bacteria</taxon>
        <taxon>Pseudomonadati</taxon>
        <taxon>Bacteroidota</taxon>
        <taxon>Cytophagia</taxon>
        <taxon>Cytophagales</taxon>
        <taxon>Hymenobacteraceae</taxon>
        <taxon>Hymenobacter</taxon>
    </lineage>
</organism>
<dbReference type="STRING" id="1121955.SAMN02745146_3180"/>
<gene>
    <name evidence="1" type="ORF">SAMN02745146_3180</name>
</gene>
<evidence type="ECO:0000313" key="2">
    <source>
        <dbReference type="Proteomes" id="UP000184418"/>
    </source>
</evidence>
<accession>A0A1M6JLA6</accession>
<evidence type="ECO:0000313" key="1">
    <source>
        <dbReference type="EMBL" id="SHJ47422.1"/>
    </source>
</evidence>
<sequence length="287" mass="30718">MNMLLNSNATHRSGTTASAVANVYTKGGQTLRVPLRRAPAGPGCAGHPEQQLMRWFNRRAAAEPGFPVRVRSILIISTTSGCAPCRQALLRFLGRYRLAEKLRLLVRPGSAGGCGCRRCRSAANVAAETTLLESWLGELAPEMAGESVVQEAVGPYRQVRGHHIHQSASYGVGGAARTNPNHRAAVAIAQGVPGFTHAQHHRAAALQRYLNQAYRGKNLRQQTGGVRVQGGGTGRLAPAANPWFEDQKAYYALRAAGKTPAEALRLVQLSARQLAAAGSRPVRVPSR</sequence>
<protein>
    <submittedName>
        <fullName evidence="1">Uncharacterized protein</fullName>
    </submittedName>
</protein>
<dbReference type="AlphaFoldDB" id="A0A1M6JLA6"/>
<keyword evidence="2" id="KW-1185">Reference proteome</keyword>
<dbReference type="Proteomes" id="UP000184418">
    <property type="component" value="Unassembled WGS sequence"/>
</dbReference>
<reference evidence="1 2" key="1">
    <citation type="submission" date="2016-11" db="EMBL/GenBank/DDBJ databases">
        <authorList>
            <person name="Jaros S."/>
            <person name="Januszkiewicz K."/>
            <person name="Wedrychowicz H."/>
        </authorList>
    </citation>
    <scope>NUCLEOTIDE SEQUENCE [LARGE SCALE GENOMIC DNA]</scope>
    <source>
        <strain evidence="1 2">DSM 21074</strain>
    </source>
</reference>